<evidence type="ECO:0000313" key="3">
    <source>
        <dbReference type="Proteomes" id="UP000822688"/>
    </source>
</evidence>
<dbReference type="AlphaFoldDB" id="A0A8T0HD00"/>
<keyword evidence="3" id="KW-1185">Reference proteome</keyword>
<proteinExistence type="predicted"/>
<accession>A0A8T0HD00</accession>
<feature type="region of interest" description="Disordered" evidence="1">
    <location>
        <begin position="1"/>
        <end position="27"/>
    </location>
</feature>
<dbReference type="EMBL" id="CM026427">
    <property type="protein sequence ID" value="KAG0568795.1"/>
    <property type="molecule type" value="Genomic_DNA"/>
</dbReference>
<gene>
    <name evidence="2" type="ORF">KC19_6G046000</name>
</gene>
<comment type="caution">
    <text evidence="2">The sequence shown here is derived from an EMBL/GenBank/DDBJ whole genome shotgun (WGS) entry which is preliminary data.</text>
</comment>
<organism evidence="2 3">
    <name type="scientific">Ceratodon purpureus</name>
    <name type="common">Fire moss</name>
    <name type="synonym">Dicranum purpureum</name>
    <dbReference type="NCBI Taxonomy" id="3225"/>
    <lineage>
        <taxon>Eukaryota</taxon>
        <taxon>Viridiplantae</taxon>
        <taxon>Streptophyta</taxon>
        <taxon>Embryophyta</taxon>
        <taxon>Bryophyta</taxon>
        <taxon>Bryophytina</taxon>
        <taxon>Bryopsida</taxon>
        <taxon>Dicranidae</taxon>
        <taxon>Pseudoditrichales</taxon>
        <taxon>Ditrichaceae</taxon>
        <taxon>Ceratodon</taxon>
    </lineage>
</organism>
<feature type="region of interest" description="Disordered" evidence="1">
    <location>
        <begin position="88"/>
        <end position="126"/>
    </location>
</feature>
<protein>
    <submittedName>
        <fullName evidence="2">Uncharacterized protein</fullName>
    </submittedName>
</protein>
<dbReference type="Proteomes" id="UP000822688">
    <property type="component" value="Chromosome 6"/>
</dbReference>
<evidence type="ECO:0000256" key="1">
    <source>
        <dbReference type="SAM" id="MobiDB-lite"/>
    </source>
</evidence>
<sequence>MCRCLDSNGGGEAGKPRRSRYGPENSRIEGVLQRTRAVIRECETALARVASMEFVRVVQEEGFEGEGIKMVVRVDSALNFSWTTIVSSPDPTTSEREQTMQHGAGSGEDFIEVDDDEALPSEGAQS</sequence>
<reference evidence="2 3" key="1">
    <citation type="submission" date="2020-06" db="EMBL/GenBank/DDBJ databases">
        <title>WGS assembly of Ceratodon purpureus strain R40.</title>
        <authorList>
            <person name="Carey S.B."/>
            <person name="Jenkins J."/>
            <person name="Shu S."/>
            <person name="Lovell J.T."/>
            <person name="Sreedasyam A."/>
            <person name="Maumus F."/>
            <person name="Tiley G.P."/>
            <person name="Fernandez-Pozo N."/>
            <person name="Barry K."/>
            <person name="Chen C."/>
            <person name="Wang M."/>
            <person name="Lipzen A."/>
            <person name="Daum C."/>
            <person name="Saski C.A."/>
            <person name="Payton A.C."/>
            <person name="Mcbreen J.C."/>
            <person name="Conrad R.E."/>
            <person name="Kollar L.M."/>
            <person name="Olsson S."/>
            <person name="Huttunen S."/>
            <person name="Landis J.B."/>
            <person name="Wickett N.J."/>
            <person name="Johnson M.G."/>
            <person name="Rensing S.A."/>
            <person name="Grimwood J."/>
            <person name="Schmutz J."/>
            <person name="Mcdaniel S.F."/>
        </authorList>
    </citation>
    <scope>NUCLEOTIDE SEQUENCE [LARGE SCALE GENOMIC DNA]</scope>
    <source>
        <strain evidence="2 3">R40</strain>
    </source>
</reference>
<name>A0A8T0HD00_CERPU</name>
<evidence type="ECO:0000313" key="2">
    <source>
        <dbReference type="EMBL" id="KAG0568795.1"/>
    </source>
</evidence>
<feature type="compositionally biased region" description="Acidic residues" evidence="1">
    <location>
        <begin position="109"/>
        <end position="119"/>
    </location>
</feature>